<sequence length="262" mass="28519">MFWCQRVFLGIVATWFSIWSGFVLADTAATNGFDRQTVMSQTLTNSPDFIVTWHYFETPLWGGCQAAAEVLAIRCETEHASSDLQPQSHYFFVLNAEQLAAFLDAMSAREQADARYHLFSPSRMLLPEGVPGGMVLGSAPTHVPDDARHWFTVPQLFTLTIMSQPDERMTLGLKTTADARVVQGVLHFEEGTGAAAELALPVIQQGEAILVGGYGVQIDSQGNRRFTDSAAADAASLPGGHQAERYVLLVPVLAGDSQDSLK</sequence>
<keyword evidence="1" id="KW-0732">Signal</keyword>
<accession>A0A433SEY6</accession>
<protein>
    <submittedName>
        <fullName evidence="2">Uncharacterized protein</fullName>
    </submittedName>
</protein>
<dbReference type="AlphaFoldDB" id="A0A433SEY6"/>
<gene>
    <name evidence="2" type="ORF">CUZ56_01146</name>
</gene>
<proteinExistence type="predicted"/>
<keyword evidence="3" id="KW-1185">Reference proteome</keyword>
<dbReference type="RefSeq" id="WP_126979066.1">
    <property type="nucleotide sequence ID" value="NZ_PQSP01000002.1"/>
</dbReference>
<reference evidence="2 3" key="1">
    <citation type="submission" date="2018-01" db="EMBL/GenBank/DDBJ databases">
        <title>Saezia sanguinis gen. nov., sp. nov., in the order Burkholderiales isolated from human blood.</title>
        <authorList>
            <person name="Medina-Pascual M.J."/>
            <person name="Valdezate S."/>
            <person name="Monzon S."/>
            <person name="Cuesta I."/>
            <person name="Carrasco G."/>
            <person name="Villalon P."/>
            <person name="Saez-Nieto J.A."/>
        </authorList>
    </citation>
    <scope>NUCLEOTIDE SEQUENCE [LARGE SCALE GENOMIC DNA]</scope>
    <source>
        <strain evidence="2 3">CNM695-12</strain>
    </source>
</reference>
<feature type="chain" id="PRO_5019269305" evidence="1">
    <location>
        <begin position="26"/>
        <end position="262"/>
    </location>
</feature>
<feature type="signal peptide" evidence="1">
    <location>
        <begin position="1"/>
        <end position="25"/>
    </location>
</feature>
<dbReference type="Proteomes" id="UP000286947">
    <property type="component" value="Unassembled WGS sequence"/>
</dbReference>
<organism evidence="2 3">
    <name type="scientific">Saezia sanguinis</name>
    <dbReference type="NCBI Taxonomy" id="1965230"/>
    <lineage>
        <taxon>Bacteria</taxon>
        <taxon>Pseudomonadati</taxon>
        <taxon>Pseudomonadota</taxon>
        <taxon>Betaproteobacteria</taxon>
        <taxon>Burkholderiales</taxon>
        <taxon>Saeziaceae</taxon>
        <taxon>Saezia</taxon>
    </lineage>
</organism>
<evidence type="ECO:0000256" key="1">
    <source>
        <dbReference type="SAM" id="SignalP"/>
    </source>
</evidence>
<dbReference type="EMBL" id="PQSP01000002">
    <property type="protein sequence ID" value="RUS67204.1"/>
    <property type="molecule type" value="Genomic_DNA"/>
</dbReference>
<evidence type="ECO:0000313" key="2">
    <source>
        <dbReference type="EMBL" id="RUS67204.1"/>
    </source>
</evidence>
<name>A0A433SEY6_9BURK</name>
<comment type="caution">
    <text evidence="2">The sequence shown here is derived from an EMBL/GenBank/DDBJ whole genome shotgun (WGS) entry which is preliminary data.</text>
</comment>
<evidence type="ECO:0000313" key="3">
    <source>
        <dbReference type="Proteomes" id="UP000286947"/>
    </source>
</evidence>